<feature type="region of interest" description="Disordered" evidence="4">
    <location>
        <begin position="182"/>
        <end position="258"/>
    </location>
</feature>
<feature type="compositionally biased region" description="Basic and acidic residues" evidence="4">
    <location>
        <begin position="221"/>
        <end position="239"/>
    </location>
</feature>
<name>A0A1Z5K479_FISSO</name>
<evidence type="ECO:0000313" key="7">
    <source>
        <dbReference type="Proteomes" id="UP000198406"/>
    </source>
</evidence>
<dbReference type="Proteomes" id="UP000198406">
    <property type="component" value="Unassembled WGS sequence"/>
</dbReference>
<dbReference type="EMBL" id="BDSP01000153">
    <property type="protein sequence ID" value="GAX21035.1"/>
    <property type="molecule type" value="Genomic_DNA"/>
</dbReference>
<proteinExistence type="predicted"/>
<evidence type="ECO:0000256" key="4">
    <source>
        <dbReference type="SAM" id="MobiDB-lite"/>
    </source>
</evidence>
<feature type="region of interest" description="Disordered" evidence="4">
    <location>
        <begin position="1"/>
        <end position="69"/>
    </location>
</feature>
<feature type="domain" description="DNA endonuclease activator Ctp1 C-terminal" evidence="5">
    <location>
        <begin position="443"/>
        <end position="465"/>
    </location>
</feature>
<keyword evidence="7" id="KW-1185">Reference proteome</keyword>
<dbReference type="InParanoid" id="A0A1Z5K479"/>
<evidence type="ECO:0000256" key="2">
    <source>
        <dbReference type="ARBA" id="ARBA00022763"/>
    </source>
</evidence>
<organism evidence="6 7">
    <name type="scientific">Fistulifera solaris</name>
    <name type="common">Oleaginous diatom</name>
    <dbReference type="NCBI Taxonomy" id="1519565"/>
    <lineage>
        <taxon>Eukaryota</taxon>
        <taxon>Sar</taxon>
        <taxon>Stramenopiles</taxon>
        <taxon>Ochrophyta</taxon>
        <taxon>Bacillariophyta</taxon>
        <taxon>Bacillariophyceae</taxon>
        <taxon>Bacillariophycidae</taxon>
        <taxon>Naviculales</taxon>
        <taxon>Naviculaceae</taxon>
        <taxon>Fistulifera</taxon>
    </lineage>
</organism>
<dbReference type="GO" id="GO:0006281">
    <property type="term" value="P:DNA repair"/>
    <property type="evidence" value="ECO:0007669"/>
    <property type="project" value="InterPro"/>
</dbReference>
<evidence type="ECO:0000256" key="3">
    <source>
        <dbReference type="ARBA" id="ARBA00023242"/>
    </source>
</evidence>
<evidence type="ECO:0000313" key="6">
    <source>
        <dbReference type="EMBL" id="GAX21035.1"/>
    </source>
</evidence>
<feature type="compositionally biased region" description="Polar residues" evidence="4">
    <location>
        <begin position="297"/>
        <end position="309"/>
    </location>
</feature>
<keyword evidence="3" id="KW-0539">Nucleus</keyword>
<dbReference type="Pfam" id="PF08573">
    <property type="entry name" value="SAE2"/>
    <property type="match status" value="1"/>
</dbReference>
<keyword evidence="2" id="KW-0227">DNA damage</keyword>
<comment type="caution">
    <text evidence="6">The sequence shown here is derived from an EMBL/GenBank/DDBJ whole genome shotgun (WGS) entry which is preliminary data.</text>
</comment>
<protein>
    <recommendedName>
        <fullName evidence="5">DNA endonuclease activator Ctp1 C-terminal domain-containing protein</fullName>
    </recommendedName>
</protein>
<reference evidence="6 7" key="1">
    <citation type="journal article" date="2015" name="Plant Cell">
        <title>Oil accumulation by the oleaginous diatom Fistulifera solaris as revealed by the genome and transcriptome.</title>
        <authorList>
            <person name="Tanaka T."/>
            <person name="Maeda Y."/>
            <person name="Veluchamy A."/>
            <person name="Tanaka M."/>
            <person name="Abida H."/>
            <person name="Marechal E."/>
            <person name="Bowler C."/>
            <person name="Muto M."/>
            <person name="Sunaga Y."/>
            <person name="Tanaka M."/>
            <person name="Yoshino T."/>
            <person name="Taniguchi T."/>
            <person name="Fukuda Y."/>
            <person name="Nemoto M."/>
            <person name="Matsumoto M."/>
            <person name="Wong P.S."/>
            <person name="Aburatani S."/>
            <person name="Fujibuchi W."/>
        </authorList>
    </citation>
    <scope>NUCLEOTIDE SEQUENCE [LARGE SCALE GENOMIC DNA]</scope>
    <source>
        <strain evidence="6 7">JPCC DA0580</strain>
    </source>
</reference>
<evidence type="ECO:0000259" key="5">
    <source>
        <dbReference type="Pfam" id="PF08573"/>
    </source>
</evidence>
<evidence type="ECO:0000256" key="1">
    <source>
        <dbReference type="ARBA" id="ARBA00004123"/>
    </source>
</evidence>
<dbReference type="GO" id="GO:0005634">
    <property type="term" value="C:nucleus"/>
    <property type="evidence" value="ECO:0007669"/>
    <property type="project" value="UniProtKB-SubCell"/>
</dbReference>
<comment type="subcellular location">
    <subcellularLocation>
        <location evidence="1">Nucleus</location>
    </subcellularLocation>
</comment>
<dbReference type="OrthoDB" id="79762at2759"/>
<feature type="compositionally biased region" description="Basic and acidic residues" evidence="4">
    <location>
        <begin position="12"/>
        <end position="27"/>
    </location>
</feature>
<gene>
    <name evidence="6" type="ORF">FisN_1Lh293</name>
</gene>
<accession>A0A1Z5K479</accession>
<dbReference type="AlphaFoldDB" id="A0A1Z5K479"/>
<feature type="region of interest" description="Disordered" evidence="4">
    <location>
        <begin position="276"/>
        <end position="341"/>
    </location>
</feature>
<sequence length="489" mass="55681">MQIPADTLVDNMRSDELKTPTVKKADDVSTLNGNDSSRRTPRQSICDLPSEVTDDNERSAQRKGSKRPALQSVCLRISSPEIEKDNPSSQMVCANAVENARLLPHDHETLTNGHQTLTLARVLNELRSMNELIRIQKDDIVDLTKLVRDQNEEIRILREQNVDILLAQDQMKSSLVILESRSNARQPNVDPKEAPVQKNEPSSVTPEERHADVIWEGCEATPRRQEHSPVEKHTPHTDIHSLTVEPVSKLENPDKSVCDDNAEKLSTFSHRNEIQADHAAKDSQKLPSSPPSPAASTQTIDPDASSQMADSKESSLSKLSFPDRLLKNRTNQNLPKQVSRAWVNNKHARQFISEMEKDIPRKASASWMTTRPKLTSTAPFCSATNPGQDTLFEESPQPKYAYKETVRCRKDRQALPCHDCDECRYWYLTLKNTGHDFSQDPLSFSRHRSRFQPHESPVDFWEMSFVDERKARQAEEVERQAREQEETEK</sequence>
<dbReference type="InterPro" id="IPR013882">
    <property type="entry name" value="Ctp1_C"/>
</dbReference>